<feature type="domain" description="F-box" evidence="1">
    <location>
        <begin position="25"/>
        <end position="58"/>
    </location>
</feature>
<dbReference type="SUPFAM" id="SSF52047">
    <property type="entry name" value="RNI-like"/>
    <property type="match status" value="1"/>
</dbReference>
<evidence type="ECO:0000313" key="2">
    <source>
        <dbReference type="EMBL" id="CAI9275531.1"/>
    </source>
</evidence>
<dbReference type="PANTHER" id="PTHR34145">
    <property type="entry name" value="OS02G0105600 PROTEIN"/>
    <property type="match status" value="1"/>
</dbReference>
<keyword evidence="3" id="KW-1185">Reference proteome</keyword>
<dbReference type="InterPro" id="IPR055357">
    <property type="entry name" value="LRR_At1g61320_AtMIF1"/>
</dbReference>
<name>A0AA36DXW1_LACSI</name>
<dbReference type="InterPro" id="IPR053772">
    <property type="entry name" value="At1g61320/At1g61330-like"/>
</dbReference>
<dbReference type="SMART" id="SM00256">
    <property type="entry name" value="FBOX"/>
    <property type="match status" value="1"/>
</dbReference>
<dbReference type="SUPFAM" id="SSF81383">
    <property type="entry name" value="F-box domain"/>
    <property type="match status" value="1"/>
</dbReference>
<dbReference type="Pfam" id="PF23622">
    <property type="entry name" value="LRR_At1g61320_AtMIF1"/>
    <property type="match status" value="1"/>
</dbReference>
<proteinExistence type="predicted"/>
<dbReference type="AlphaFoldDB" id="A0AA36DXW1"/>
<dbReference type="InterPro" id="IPR032675">
    <property type="entry name" value="LRR_dom_sf"/>
</dbReference>
<evidence type="ECO:0000313" key="3">
    <source>
        <dbReference type="Proteomes" id="UP001177003"/>
    </source>
</evidence>
<dbReference type="PROSITE" id="PS50181">
    <property type="entry name" value="FBOX"/>
    <property type="match status" value="1"/>
</dbReference>
<dbReference type="CDD" id="cd22160">
    <property type="entry name" value="F-box_AtFBL13-like"/>
    <property type="match status" value="1"/>
</dbReference>
<sequence length="619" mass="71265">MLQEDEGGGDCSLLPPMKKRREEEMDPISDLPDPIVHHIMSFLPTKDLKKISILSKRFFFLWTSYPVIDFDESTFNFNRPSQGTSASRTDEFLDHIHNSIRLRRSRMDYTAISEFRVNADLKGISVDHRLDSAISFALENGVKLIDLNLGFTTYQFPVSFASRSINVLRLTGLKLDVCSLILSCPSLKTLSLTSCEILRDIEFYSQTLREIELHCCVVEFIKIKAPKLHSFSFDSGTKDPKPCKIDVLQCQNIVYFSLNNVVNDLDWVEEHTSTLGKLKTFILNGCQDIEHIHVWNEKVERVEIGNCPLLTSISVMAHSLESFEYKGSTDDDHMISNISFIASRSIKDLYIENAVITDEWLETLVSTLCCLESLRLKGCNSLKNIVVLHEKLRILELVNCLDLKEAEIDTPQLVSFVYFGNMIEFEKMVTRSICTATLSLKPWISYNNESFYGWRKLLSFFGHCKALKLICNCEKELMMPEDLREKLLPPLYDLQCLEVEIKSLERIETDVVDSLLWFSPLPNTISLFSASSSRSQLQMIMKFAYDETIKEEEEKDVEEEDKKKLCCKSKPVKCWRHNLRRLDIQTTDVSPKYGSLKLEKYFLTNAMMLESLSFKIGFN</sequence>
<dbReference type="InterPro" id="IPR036047">
    <property type="entry name" value="F-box-like_dom_sf"/>
</dbReference>
<dbReference type="Proteomes" id="UP001177003">
    <property type="component" value="Chromosome 3"/>
</dbReference>
<dbReference type="PANTHER" id="PTHR34145:SF28">
    <property type="entry name" value="F-BOX DOMAIN-CONTAINING PROTEIN"/>
    <property type="match status" value="1"/>
</dbReference>
<dbReference type="EMBL" id="OX465079">
    <property type="protein sequence ID" value="CAI9275531.1"/>
    <property type="molecule type" value="Genomic_DNA"/>
</dbReference>
<evidence type="ECO:0000259" key="1">
    <source>
        <dbReference type="PROSITE" id="PS50181"/>
    </source>
</evidence>
<dbReference type="InterPro" id="IPR053781">
    <property type="entry name" value="F-box_AtFBL13-like"/>
</dbReference>
<dbReference type="Gene3D" id="1.20.1280.50">
    <property type="match status" value="1"/>
</dbReference>
<dbReference type="Pfam" id="PF00646">
    <property type="entry name" value="F-box"/>
    <property type="match status" value="1"/>
</dbReference>
<dbReference type="Gene3D" id="3.80.10.10">
    <property type="entry name" value="Ribonuclease Inhibitor"/>
    <property type="match status" value="1"/>
</dbReference>
<protein>
    <recommendedName>
        <fullName evidence="1">F-box domain-containing protein</fullName>
    </recommendedName>
</protein>
<organism evidence="2 3">
    <name type="scientific">Lactuca saligna</name>
    <name type="common">Willowleaf lettuce</name>
    <dbReference type="NCBI Taxonomy" id="75948"/>
    <lineage>
        <taxon>Eukaryota</taxon>
        <taxon>Viridiplantae</taxon>
        <taxon>Streptophyta</taxon>
        <taxon>Embryophyta</taxon>
        <taxon>Tracheophyta</taxon>
        <taxon>Spermatophyta</taxon>
        <taxon>Magnoliopsida</taxon>
        <taxon>eudicotyledons</taxon>
        <taxon>Gunneridae</taxon>
        <taxon>Pentapetalae</taxon>
        <taxon>asterids</taxon>
        <taxon>campanulids</taxon>
        <taxon>Asterales</taxon>
        <taxon>Asteraceae</taxon>
        <taxon>Cichorioideae</taxon>
        <taxon>Cichorieae</taxon>
        <taxon>Lactucinae</taxon>
        <taxon>Lactuca</taxon>
    </lineage>
</organism>
<dbReference type="InterPro" id="IPR001810">
    <property type="entry name" value="F-box_dom"/>
</dbReference>
<gene>
    <name evidence="2" type="ORF">LSALG_LOCUS15556</name>
</gene>
<reference evidence="2" key="1">
    <citation type="submission" date="2023-04" db="EMBL/GenBank/DDBJ databases">
        <authorList>
            <person name="Vijverberg K."/>
            <person name="Xiong W."/>
            <person name="Schranz E."/>
        </authorList>
    </citation>
    <scope>NUCLEOTIDE SEQUENCE</scope>
</reference>
<accession>A0AA36DXW1</accession>